<reference evidence="2 3" key="1">
    <citation type="submission" date="2019-01" db="EMBL/GenBank/DDBJ databases">
        <authorList>
            <person name="Chen W.-M."/>
        </authorList>
    </citation>
    <scope>NUCLEOTIDE SEQUENCE [LARGE SCALE GENOMIC DNA]</scope>
    <source>
        <strain evidence="2 3">FSY-9</strain>
    </source>
</reference>
<keyword evidence="2" id="KW-0378">Hydrolase</keyword>
<proteinExistence type="predicted"/>
<comment type="caution">
    <text evidence="2">The sequence shown here is derived from an EMBL/GenBank/DDBJ whole genome shotgun (WGS) entry which is preliminary data.</text>
</comment>
<evidence type="ECO:0000259" key="1">
    <source>
        <dbReference type="Pfam" id="PF00561"/>
    </source>
</evidence>
<keyword evidence="3" id="KW-1185">Reference proteome</keyword>
<protein>
    <submittedName>
        <fullName evidence="2">Alpha/beta fold hydrolase</fullName>
    </submittedName>
</protein>
<dbReference type="Proteomes" id="UP000282837">
    <property type="component" value="Unassembled WGS sequence"/>
</dbReference>
<sequence length="266" mass="29532">MSITRSYTTCRYGQLHIRQAGSDTTRPPLVMLHQNPSSGWEYEPLIEALGQSRRVIAFDTPGHGMSDAPPAPPGMAGYAAAFADGLATMGVSEPIDLYGYHTGSLLAIELALALPTQVRRMGLTGIPMYPADIRAKKLSEAEEFPEADEDGTVILDLLTRLWAYVVKARDQRQSLPRAIRHFADKAYILDRFTWAYRGVWSYDYARLGQIPCPVLLLQPHEALREPALAAAQLIPNITIRDLPDLDRDIFDIAPEVLARELCNFLG</sequence>
<organism evidence="2 3">
    <name type="scientific">Novosphingobium umbonatum</name>
    <dbReference type="NCBI Taxonomy" id="1908524"/>
    <lineage>
        <taxon>Bacteria</taxon>
        <taxon>Pseudomonadati</taxon>
        <taxon>Pseudomonadota</taxon>
        <taxon>Alphaproteobacteria</taxon>
        <taxon>Sphingomonadales</taxon>
        <taxon>Sphingomonadaceae</taxon>
        <taxon>Novosphingobium</taxon>
    </lineage>
</organism>
<name>A0A3S2X6M5_9SPHN</name>
<dbReference type="SUPFAM" id="SSF53474">
    <property type="entry name" value="alpha/beta-Hydrolases"/>
    <property type="match status" value="1"/>
</dbReference>
<dbReference type="AlphaFoldDB" id="A0A3S2X6M5"/>
<evidence type="ECO:0000313" key="3">
    <source>
        <dbReference type="Proteomes" id="UP000282837"/>
    </source>
</evidence>
<dbReference type="Gene3D" id="3.40.50.1820">
    <property type="entry name" value="alpha/beta hydrolase"/>
    <property type="match status" value="1"/>
</dbReference>
<feature type="domain" description="AB hydrolase-1" evidence="1">
    <location>
        <begin position="27"/>
        <end position="146"/>
    </location>
</feature>
<gene>
    <name evidence="2" type="ORF">EOE18_03155</name>
</gene>
<dbReference type="PANTHER" id="PTHR43798">
    <property type="entry name" value="MONOACYLGLYCEROL LIPASE"/>
    <property type="match status" value="1"/>
</dbReference>
<accession>A0A3S2X6M5</accession>
<dbReference type="InterPro" id="IPR050266">
    <property type="entry name" value="AB_hydrolase_sf"/>
</dbReference>
<dbReference type="PANTHER" id="PTHR43798:SF33">
    <property type="entry name" value="HYDROLASE, PUTATIVE (AFU_ORTHOLOGUE AFUA_2G14860)-RELATED"/>
    <property type="match status" value="1"/>
</dbReference>
<dbReference type="InterPro" id="IPR029058">
    <property type="entry name" value="AB_hydrolase_fold"/>
</dbReference>
<dbReference type="GO" id="GO:0046464">
    <property type="term" value="P:acylglycerol catabolic process"/>
    <property type="evidence" value="ECO:0007669"/>
    <property type="project" value="TreeGrafter"/>
</dbReference>
<dbReference type="GO" id="GO:0016020">
    <property type="term" value="C:membrane"/>
    <property type="evidence" value="ECO:0007669"/>
    <property type="project" value="TreeGrafter"/>
</dbReference>
<dbReference type="RefSeq" id="WP_127706148.1">
    <property type="nucleotide sequence ID" value="NZ_SACO01000002.1"/>
</dbReference>
<dbReference type="GO" id="GO:0047372">
    <property type="term" value="F:monoacylglycerol lipase activity"/>
    <property type="evidence" value="ECO:0007669"/>
    <property type="project" value="TreeGrafter"/>
</dbReference>
<evidence type="ECO:0000313" key="2">
    <source>
        <dbReference type="EMBL" id="RVU06971.1"/>
    </source>
</evidence>
<dbReference type="OrthoDB" id="7618865at2"/>
<dbReference type="EMBL" id="SACO01000002">
    <property type="protein sequence ID" value="RVU06971.1"/>
    <property type="molecule type" value="Genomic_DNA"/>
</dbReference>
<dbReference type="Pfam" id="PF00561">
    <property type="entry name" value="Abhydrolase_1"/>
    <property type="match status" value="1"/>
</dbReference>
<dbReference type="InterPro" id="IPR000073">
    <property type="entry name" value="AB_hydrolase_1"/>
</dbReference>